<evidence type="ECO:0000313" key="1">
    <source>
        <dbReference type="EMBL" id="EHL05213.1"/>
    </source>
</evidence>
<dbReference type="Proteomes" id="UP000004416">
    <property type="component" value="Unassembled WGS sequence"/>
</dbReference>
<proteinExistence type="predicted"/>
<protein>
    <submittedName>
        <fullName evidence="1">Uncharacterized protein</fullName>
    </submittedName>
</protein>
<name>G9XT36_DESHA</name>
<dbReference type="HOGENOM" id="CLU_2537083_0_0_9"/>
<organism evidence="1 2">
    <name type="scientific">Desulfitobacterium hafniense DP7</name>
    <dbReference type="NCBI Taxonomy" id="537010"/>
    <lineage>
        <taxon>Bacteria</taxon>
        <taxon>Bacillati</taxon>
        <taxon>Bacillota</taxon>
        <taxon>Clostridia</taxon>
        <taxon>Eubacteriales</taxon>
        <taxon>Desulfitobacteriaceae</taxon>
        <taxon>Desulfitobacterium</taxon>
    </lineage>
</organism>
<reference evidence="1 2" key="1">
    <citation type="submission" date="2011-08" db="EMBL/GenBank/DDBJ databases">
        <authorList>
            <person name="Weinstock G."/>
            <person name="Sodergren E."/>
            <person name="Clifton S."/>
            <person name="Fulton L."/>
            <person name="Fulton B."/>
            <person name="Courtney L."/>
            <person name="Fronick C."/>
            <person name="Harrison M."/>
            <person name="Strong C."/>
            <person name="Farmer C."/>
            <person name="Delahaunty K."/>
            <person name="Markovic C."/>
            <person name="Hall O."/>
            <person name="Minx P."/>
            <person name="Tomlinson C."/>
            <person name="Mitreva M."/>
            <person name="Hou S."/>
            <person name="Chen J."/>
            <person name="Wollam A."/>
            <person name="Pepin K.H."/>
            <person name="Johnson M."/>
            <person name="Bhonagiri V."/>
            <person name="Zhang X."/>
            <person name="Suruliraj S."/>
            <person name="Warren W."/>
            <person name="Chinwalla A."/>
            <person name="Mardis E.R."/>
            <person name="Wilson R.K."/>
        </authorList>
    </citation>
    <scope>NUCLEOTIDE SEQUENCE [LARGE SCALE GENOMIC DNA]</scope>
    <source>
        <strain evidence="1 2">DP7</strain>
    </source>
</reference>
<gene>
    <name evidence="1" type="ORF">HMPREF0322_04142</name>
</gene>
<dbReference type="EMBL" id="AFZX01000106">
    <property type="protein sequence ID" value="EHL05213.1"/>
    <property type="molecule type" value="Genomic_DNA"/>
</dbReference>
<comment type="caution">
    <text evidence="1">The sequence shown here is derived from an EMBL/GenBank/DDBJ whole genome shotgun (WGS) entry which is preliminary data.</text>
</comment>
<accession>G9XT36</accession>
<dbReference type="AlphaFoldDB" id="G9XT36"/>
<sequence length="83" mass="9323">MNSIAKNSGVIDGFYFNSLKTLIFSRLFRQLFLKRRACSGSIAGSEAVAALTCRMQGKNRHLSDKMTVITGFKVFFARSQLRI</sequence>
<evidence type="ECO:0000313" key="2">
    <source>
        <dbReference type="Proteomes" id="UP000004416"/>
    </source>
</evidence>